<dbReference type="AlphaFoldDB" id="A0A061HZ11"/>
<evidence type="ECO:0000313" key="4">
    <source>
        <dbReference type="EMBL" id="ERE66197.1"/>
    </source>
</evidence>
<name>A0A061HZ11_CRIGR</name>
<dbReference type="EMBL" id="KE682732">
    <property type="protein sequence ID" value="ERE66197.1"/>
    <property type="molecule type" value="Genomic_DNA"/>
</dbReference>
<evidence type="ECO:0000259" key="3">
    <source>
        <dbReference type="Pfam" id="PF00517"/>
    </source>
</evidence>
<dbReference type="PANTHER" id="PTHR37874:SF2">
    <property type="entry name" value="GENE 8113-RELATED"/>
    <property type="match status" value="1"/>
</dbReference>
<keyword evidence="4" id="KW-0946">Virion</keyword>
<organism evidence="4 5">
    <name type="scientific">Cricetulus griseus</name>
    <name type="common">Chinese hamster</name>
    <name type="synonym">Cricetulus barabensis griseus</name>
    <dbReference type="NCBI Taxonomy" id="10029"/>
    <lineage>
        <taxon>Eukaryota</taxon>
        <taxon>Metazoa</taxon>
        <taxon>Chordata</taxon>
        <taxon>Craniata</taxon>
        <taxon>Vertebrata</taxon>
        <taxon>Euteleostomi</taxon>
        <taxon>Mammalia</taxon>
        <taxon>Eutheria</taxon>
        <taxon>Euarchontoglires</taxon>
        <taxon>Glires</taxon>
        <taxon>Rodentia</taxon>
        <taxon>Myomorpha</taxon>
        <taxon>Muroidea</taxon>
        <taxon>Cricetidae</taxon>
        <taxon>Cricetinae</taxon>
        <taxon>Cricetulus</taxon>
    </lineage>
</organism>
<feature type="transmembrane region" description="Helical" evidence="2">
    <location>
        <begin position="276"/>
        <end position="297"/>
    </location>
</feature>
<dbReference type="InterPro" id="IPR000328">
    <property type="entry name" value="GP41-like"/>
</dbReference>
<evidence type="ECO:0000313" key="5">
    <source>
        <dbReference type="Proteomes" id="UP000030759"/>
    </source>
</evidence>
<evidence type="ECO:0000256" key="2">
    <source>
        <dbReference type="SAM" id="Phobius"/>
    </source>
</evidence>
<sequence length="333" mass="36626">MWVYDPGSPPPTPSSSKEGDMTKTTHFQWKSIHNTTFSPTPAWVWPPFVWLVSNGSANSSLLNCTQTTCFYALCWNATAFPLAVVTHLPWYVPMPVEAPSSLTLFREKRDFGITTAIVTAITVAAISATVSAVALSGTVQTANVLNNLSANVANALDIQALLSSQIKGGLMIVNQCIDLVQEQVDTLWQLAQLGCEWRLAGLCVTSVQYQNFTHAANLSKRLSQFLLQNWSSSEFEDTMRELMIAIVHVNSTRIDLSIASSLTSWLNSAMDHLKEWVGLGAFAGLMVLASLVCLWCLCQIRKTQKRDAVMITQAFMAIEAGQSPHAWLSLLQR</sequence>
<feature type="domain" description="Retroviral envelope protein GP41-like" evidence="3">
    <location>
        <begin position="131"/>
        <end position="296"/>
    </location>
</feature>
<dbReference type="GO" id="GO:0005198">
    <property type="term" value="F:structural molecule activity"/>
    <property type="evidence" value="ECO:0007669"/>
    <property type="project" value="InterPro"/>
</dbReference>
<proteinExistence type="predicted"/>
<feature type="region of interest" description="Disordered" evidence="1">
    <location>
        <begin position="1"/>
        <end position="21"/>
    </location>
</feature>
<dbReference type="PANTHER" id="PTHR37874">
    <property type="entry name" value="RIKEN CDNA 1500011B03 GENE-RELATED"/>
    <property type="match status" value="1"/>
</dbReference>
<dbReference type="Pfam" id="PF00517">
    <property type="entry name" value="GP41"/>
    <property type="match status" value="1"/>
</dbReference>
<keyword evidence="2" id="KW-0812">Transmembrane</keyword>
<dbReference type="InterPro" id="IPR053368">
    <property type="entry name" value="Viral_Envelope_Glycoprotein"/>
</dbReference>
<evidence type="ECO:0000256" key="1">
    <source>
        <dbReference type="SAM" id="MobiDB-lite"/>
    </source>
</evidence>
<keyword evidence="2" id="KW-0472">Membrane</keyword>
<dbReference type="Proteomes" id="UP000030759">
    <property type="component" value="Unassembled WGS sequence"/>
</dbReference>
<feature type="transmembrane region" description="Helical" evidence="2">
    <location>
        <begin position="111"/>
        <end position="135"/>
    </location>
</feature>
<reference evidence="5" key="1">
    <citation type="journal article" date="2013" name="Nat. Biotechnol.">
        <title>Chinese hamster genome sequenced from sorted chromosomes.</title>
        <authorList>
            <person name="Brinkrolf K."/>
            <person name="Rupp O."/>
            <person name="Laux H."/>
            <person name="Kollin F."/>
            <person name="Ernst W."/>
            <person name="Linke B."/>
            <person name="Kofler R."/>
            <person name="Romand S."/>
            <person name="Hesse F."/>
            <person name="Budach W.E."/>
            <person name="Galosy S."/>
            <person name="Muller D."/>
            <person name="Noll T."/>
            <person name="Wienberg J."/>
            <person name="Jostock T."/>
            <person name="Leonard M."/>
            <person name="Grillari J."/>
            <person name="Tauch A."/>
            <person name="Goesmann A."/>
            <person name="Helk B."/>
            <person name="Mott J.E."/>
            <person name="Puhler A."/>
            <person name="Borth N."/>
        </authorList>
    </citation>
    <scope>NUCLEOTIDE SEQUENCE [LARGE SCALE GENOMIC DNA]</scope>
    <source>
        <strain evidence="5">17A/GY</strain>
    </source>
</reference>
<keyword evidence="2" id="KW-1133">Transmembrane helix</keyword>
<protein>
    <submittedName>
        <fullName evidence="4">Retroviral envelope protein containing protein</fullName>
    </submittedName>
</protein>
<accession>A0A061HZ11</accession>
<keyword evidence="4" id="KW-0261">Viral envelope protein</keyword>
<gene>
    <name evidence="4" type="ORF">H671_8g19623</name>
</gene>